<name>A0A9Q9RUN8_FUSFU</name>
<sequence length="1216" mass="134300">MPKVTSSCELMDNAFPAGEVRLKGDFFVAQDEVGENMIFSVDDDGALQLILRNELGDNVIIHLSSKFGVAAAEIVTALTVNQDMDGTIHLVFAARQTDGSSKLYVVEPMAPKRQDWNTTESLTGRLYSGEQWLINIRQFLIGSSNDMKNTYPCFYMTFNHIDKTTEDVWAVCVDPMTRQWSRQKTFELPTNAIKVLDKCPANIPLHRGLFVLYEESDSLQLKFVGFNPTKENPTLRSFPQPVPKGATTLASFESQSGFTDLLVSGADGLSYRTAQQVFQVDKTPFAILSSDPAFGNATQMQVAQTKDHLSIWSLSPEKALSYQEFSVPGKGQLPAELSPVIPLLDQVGKDGRFACLRNPKLGQRLFFVDDTGTIRMFEQSVESGIWQQPAEISIPHSDKMIEFSSHTILVTVEENDGTPMALEPLLLSSSISVECLVNGVWTRTSPTDKKEVSTDASGQLTIIIRSEGLSTPVIALASGTPGKKIFSGGRLEIDPMQKLWSTIGKVSSAQDLKNMKLPDGSSFVRDGLSDKELEEAAKTLSHLHKVKSEMADDEANGIFTLMKQGFQTIAHRAWGAIKSISDKIKEVVESGVNKVMEVVDIAVKKVKEAWNFVVEVKDKVWNFVLETASQVAAAMQTVLDTVVKGWEYIKEKIGFIFNWGDIVKTKNMIANMTTQGILLLADGTPYIELKTHAFFDKVRSKIKELKESKLPPGLNDLKTGKNEEMRRKAREKDGAKDEINKTDKDTRTPQAQYGSYHLKHSRGGESKQSTPFDRILDRLGDVMAEAGQLASRLWDNIKDLIDLQGEVSIGNLLTKLGFELLENILDVVESMLIAFLANINDLLVLIADKINETIKIPVLSALYRKVSGGADLTLLDAISLVIAIPATIVFKLVKGESPSKMEGAEWLTKPNALRGKLAARMAGLRSDSITTSYAPIIKKRTVAIPINQDDETSPAERLVDSSSDMGPVVGQLQAQTFSTESSGNKSPEDEPLLKRMEKAWTEYRETGHPVEQLLLIGSPATSILDYTFIIWPTIYSPDSLPNYKAPTASLITWIFSIHRFLKFQTINPLSADTDIPGFIPKFALWIASGIPILGSFIARKIGYILGVISGAFQVFLLAWEQIEVHAHYNEYSVYLALEEWLITVAKLVHYSAGLSRNPPTAKVALVLCNAGMAMATARSIAEGMGKTKRLDSGTQEKSNQKGKWIIHMAPSFPAKR</sequence>
<proteinExistence type="predicted"/>
<dbReference type="EMBL" id="CABFJX010000335">
    <property type="protein sequence ID" value="VTT72341.1"/>
    <property type="molecule type" value="Genomic_DNA"/>
</dbReference>
<reference evidence="2" key="1">
    <citation type="submission" date="2019-05" db="EMBL/GenBank/DDBJ databases">
        <authorList>
            <person name="Piombo E."/>
        </authorList>
    </citation>
    <scope>NUCLEOTIDE SEQUENCE</scope>
    <source>
        <strain evidence="2">C2S</strain>
    </source>
</reference>
<evidence type="ECO:0000313" key="2">
    <source>
        <dbReference type="EMBL" id="VTT72341.1"/>
    </source>
</evidence>
<feature type="compositionally biased region" description="Basic and acidic residues" evidence="1">
    <location>
        <begin position="718"/>
        <end position="747"/>
    </location>
</feature>
<feature type="region of interest" description="Disordered" evidence="1">
    <location>
        <begin position="712"/>
        <end position="749"/>
    </location>
</feature>
<protein>
    <submittedName>
        <fullName evidence="2">Uncharacterized protein</fullName>
    </submittedName>
</protein>
<comment type="caution">
    <text evidence="2">The sequence shown here is derived from an EMBL/GenBank/DDBJ whole genome shotgun (WGS) entry which is preliminary data.</text>
</comment>
<dbReference type="AlphaFoldDB" id="A0A9Q9RUN8"/>
<organism evidence="2 3">
    <name type="scientific">Fusarium fujikuroi</name>
    <name type="common">Bakanae and foot rot disease fungus</name>
    <name type="synonym">Gibberella fujikuroi</name>
    <dbReference type="NCBI Taxonomy" id="5127"/>
    <lineage>
        <taxon>Eukaryota</taxon>
        <taxon>Fungi</taxon>
        <taxon>Dikarya</taxon>
        <taxon>Ascomycota</taxon>
        <taxon>Pezizomycotina</taxon>
        <taxon>Sordariomycetes</taxon>
        <taxon>Hypocreomycetidae</taxon>
        <taxon>Hypocreales</taxon>
        <taxon>Nectriaceae</taxon>
        <taxon>Fusarium</taxon>
        <taxon>Fusarium fujikuroi species complex</taxon>
    </lineage>
</organism>
<evidence type="ECO:0000256" key="1">
    <source>
        <dbReference type="SAM" id="MobiDB-lite"/>
    </source>
</evidence>
<dbReference type="Proteomes" id="UP000760494">
    <property type="component" value="Unassembled WGS sequence"/>
</dbReference>
<evidence type="ECO:0000313" key="3">
    <source>
        <dbReference type="Proteomes" id="UP000760494"/>
    </source>
</evidence>
<gene>
    <name evidence="2" type="ORF">C2S_8536</name>
</gene>
<accession>A0A9Q9RUN8</accession>